<evidence type="ECO:0000256" key="6">
    <source>
        <dbReference type="ARBA" id="ARBA00023180"/>
    </source>
</evidence>
<evidence type="ECO:0000256" key="5">
    <source>
        <dbReference type="ARBA" id="ARBA00023136"/>
    </source>
</evidence>
<dbReference type="InterPro" id="IPR010335">
    <property type="entry name" value="Mesothelin"/>
</dbReference>
<dbReference type="PANTHER" id="PTHR23412">
    <property type="entry name" value="STEREOCILIN RELATED"/>
    <property type="match status" value="1"/>
</dbReference>
<sequence length="1069" mass="117568">MAVNSTALQLLLDNGTHEGHLCNFAVEQFACASLTALTDQDLAVIFTCNPSGHLPFWKLLLTKSSHLLNESLDLLTNMTFNPGNSAASVILDAIREVQLDAFPGAFINDLDLIKLWFKHRLHPFLHAVSPDFLSCLTTKDLDCTSYQHIVQALSHVQPNMSIAAQTSFVSHFIKIFLTRNDTDDPSCITHSSNSSEWLQLNFGAFSHLVLLSELQMLHPNFSPFEALPQLTVRQLADLSSTPGALTSPAQVAMVMEHVPNQSLPTFFDDFSPSIKGKESFYPAPVRSALLEVVFDRASLSEPSVRDSVVSAWLRVRLPPLLFQLSPRHVSPFFKILSAKNCSVERQGVKELNTTISSLSDRTQKEVHNHIVQALKGPVPLRCYANNQSYYGFLQSSFLGFQLPNLTTFLSLIPQNKRNQLVNSVASSELGSYLRQPDIVDDDAELCSIFGNYLETPSFLEKETLPVAVRRLTLPCVWPLALGSSSRSEVKAWFDRRLANYLNFLTRDLIGNVTTYNTSCLAFQEFVSVLGLFNFSAVDFVRRDVFDTITIYLNSASAPKCYNASDPELNSTAWFAEYIGPFIEFITLQDFFTFGSPEVLQLFTVDQQNIAIFNQTVLPVDVVNYYTELLYKQDSNFNPIFLPLSFRCFVPGMAFSQLSADESMLVLHNLTTLCVDLDPQVAAALAGNLGDEIDAASIAALGKESTGISVGQIKTIDGKDLHEALGTLSNVTGWHTGQAKAIVLTLLSSGLMQINNASSLLMLGSLIIGVPANTFSNIDGLEVITASKDPTFLMHLTTAPRIIQLVVVSQIISVNSSSDDVVENIPDDLATEIPGSLLLGVSSTEKVLAKLNKKKWKRKQAELLFEVVAVESATALLGSADNLSSSVLQGFTCSSVRTFQKSQVKKLIRACRRKGRNKVKLAETQLTCMYNHIKDESDATSFELYPHDMLLYYNYSLVPQDSCRSYFEELAEADFSVFSSVLSSVPTVLFENAKSCLGITNQSLSENDISVLGNMCCTLDGVYISNSDASILGKLQNCAELSEGQVTAVEALLESGNTTYGPPSNWTKGT</sequence>
<comment type="subcellular location">
    <subcellularLocation>
        <location evidence="1">Membrane</location>
    </subcellularLocation>
</comment>
<evidence type="ECO:0000256" key="3">
    <source>
        <dbReference type="ARBA" id="ARBA00022729"/>
    </source>
</evidence>
<dbReference type="Ensembl" id="ENSHCOT00000028779.1">
    <property type="protein sequence ID" value="ENSHCOP00000028366.1"/>
    <property type="gene ID" value="ENSHCOG00000021034.1"/>
</dbReference>
<organism evidence="7 8">
    <name type="scientific">Hippocampus comes</name>
    <name type="common">Tiger tail seahorse</name>
    <dbReference type="NCBI Taxonomy" id="109280"/>
    <lineage>
        <taxon>Eukaryota</taxon>
        <taxon>Metazoa</taxon>
        <taxon>Chordata</taxon>
        <taxon>Craniata</taxon>
        <taxon>Vertebrata</taxon>
        <taxon>Euteleostomi</taxon>
        <taxon>Actinopterygii</taxon>
        <taxon>Neopterygii</taxon>
        <taxon>Teleostei</taxon>
        <taxon>Neoteleostei</taxon>
        <taxon>Acanthomorphata</taxon>
        <taxon>Syngnathiaria</taxon>
        <taxon>Syngnathiformes</taxon>
        <taxon>Syngnathoidei</taxon>
        <taxon>Syngnathidae</taxon>
        <taxon>Hippocampus</taxon>
    </lineage>
</organism>
<dbReference type="GO" id="GO:0009986">
    <property type="term" value="C:cell surface"/>
    <property type="evidence" value="ECO:0007669"/>
    <property type="project" value="TreeGrafter"/>
</dbReference>
<dbReference type="PANTHER" id="PTHR23412:SF6">
    <property type="entry name" value="MESOTHELIN"/>
    <property type="match status" value="1"/>
</dbReference>
<keyword evidence="8" id="KW-1185">Reference proteome</keyword>
<dbReference type="InterPro" id="IPR026664">
    <property type="entry name" value="Stereocilin-rel"/>
</dbReference>
<keyword evidence="6" id="KW-0325">Glycoprotein</keyword>
<evidence type="ECO:0000256" key="1">
    <source>
        <dbReference type="ARBA" id="ARBA00004370"/>
    </source>
</evidence>
<dbReference type="Proteomes" id="UP000264820">
    <property type="component" value="Unplaced"/>
</dbReference>
<dbReference type="AlphaFoldDB" id="A0A3Q2Z8S5"/>
<evidence type="ECO:0000313" key="7">
    <source>
        <dbReference type="Ensembl" id="ENSHCOP00000028366.1"/>
    </source>
</evidence>
<dbReference type="GO" id="GO:0016020">
    <property type="term" value="C:membrane"/>
    <property type="evidence" value="ECO:0007669"/>
    <property type="project" value="UniProtKB-SubCell"/>
</dbReference>
<dbReference type="STRING" id="109280.ENSHCOP00000028366"/>
<protein>
    <submittedName>
        <fullName evidence="7">Uncharacterized protein</fullName>
    </submittedName>
</protein>
<keyword evidence="3" id="KW-0732">Signal</keyword>
<accession>A0A3Q2Z8S5</accession>
<keyword evidence="5" id="KW-0472">Membrane</keyword>
<comment type="similarity">
    <text evidence="2">Belongs to the mesothelin family.</text>
</comment>
<proteinExistence type="inferred from homology"/>
<dbReference type="GeneTree" id="ENSGT00950000182957"/>
<dbReference type="Pfam" id="PF06060">
    <property type="entry name" value="Mesothelin"/>
    <property type="match status" value="1"/>
</dbReference>
<evidence type="ECO:0000256" key="2">
    <source>
        <dbReference type="ARBA" id="ARBA00011016"/>
    </source>
</evidence>
<reference evidence="7" key="1">
    <citation type="submission" date="2025-08" db="UniProtKB">
        <authorList>
            <consortium name="Ensembl"/>
        </authorList>
    </citation>
    <scope>IDENTIFICATION</scope>
</reference>
<keyword evidence="4" id="KW-0130">Cell adhesion</keyword>
<evidence type="ECO:0000256" key="4">
    <source>
        <dbReference type="ARBA" id="ARBA00022889"/>
    </source>
</evidence>
<name>A0A3Q2Z8S5_HIPCM</name>
<evidence type="ECO:0000313" key="8">
    <source>
        <dbReference type="Proteomes" id="UP000264820"/>
    </source>
</evidence>
<reference evidence="7" key="2">
    <citation type="submission" date="2025-09" db="UniProtKB">
        <authorList>
            <consortium name="Ensembl"/>
        </authorList>
    </citation>
    <scope>IDENTIFICATION</scope>
</reference>
<dbReference type="GO" id="GO:0007160">
    <property type="term" value="P:cell-matrix adhesion"/>
    <property type="evidence" value="ECO:0007669"/>
    <property type="project" value="TreeGrafter"/>
</dbReference>